<dbReference type="InterPro" id="IPR014718">
    <property type="entry name" value="GH-type_carb-bd"/>
</dbReference>
<comment type="catalytic activity">
    <reaction evidence="1">
        <text>alpha-D-glucose 6-phosphate = beta-D-glucose 6-phosphate</text>
        <dbReference type="Rhea" id="RHEA:16249"/>
        <dbReference type="ChEBI" id="CHEBI:58225"/>
        <dbReference type="ChEBI" id="CHEBI:58247"/>
        <dbReference type="EC" id="5.1.3.15"/>
    </reaction>
</comment>
<dbReference type="SUPFAM" id="SSF74650">
    <property type="entry name" value="Galactose mutarotase-like"/>
    <property type="match status" value="1"/>
</dbReference>
<comment type="caution">
    <text evidence="5">The sequence shown here is derived from an EMBL/GenBank/DDBJ whole genome shotgun (WGS) entry which is preliminary data.</text>
</comment>
<keyword evidence="3 4" id="KW-0413">Isomerase</keyword>
<dbReference type="Pfam" id="PF01263">
    <property type="entry name" value="Aldose_epim"/>
    <property type="match status" value="1"/>
</dbReference>
<dbReference type="InterPro" id="IPR008183">
    <property type="entry name" value="Aldose_1/G6P_1-epimerase"/>
</dbReference>
<comment type="similarity">
    <text evidence="2 4">Belongs to the glucose-6-phosphate 1-epimerase family.</text>
</comment>
<protein>
    <recommendedName>
        <fullName evidence="4">Putative glucose-6-phosphate 1-epimerase</fullName>
        <ecNumber evidence="4">5.1.3.15</ecNumber>
    </recommendedName>
</protein>
<dbReference type="EMBL" id="JACOGF010000002">
    <property type="protein sequence ID" value="MBC3916619.1"/>
    <property type="molecule type" value="Genomic_DNA"/>
</dbReference>
<gene>
    <name evidence="5" type="ORF">H8L32_03890</name>
</gene>
<dbReference type="Gene3D" id="2.70.98.10">
    <property type="match status" value="1"/>
</dbReference>
<evidence type="ECO:0000256" key="2">
    <source>
        <dbReference type="ARBA" id="ARBA00005866"/>
    </source>
</evidence>
<dbReference type="PANTHER" id="PTHR11122:SF13">
    <property type="entry name" value="GLUCOSE-6-PHOSPHATE 1-EPIMERASE"/>
    <property type="match status" value="1"/>
</dbReference>
<evidence type="ECO:0000313" key="5">
    <source>
        <dbReference type="EMBL" id="MBC3916619.1"/>
    </source>
</evidence>
<sequence length="271" mass="29712">MNFLDLQSKDGAKARIASQGAHLCSWIPACGSEQLFMSTRSDFKEGIAIRGGVPVVFPQFSNLGTLPKHGFARTSEWRLLESSVVDNGAAQAVYELKENIARLTIWPHVFRTTLRFTLHGNALQMTLEIQNTGDTHFSFCSALHTYLAVRDIRQVSLHGLHGLHYRDTVTGKDHCLDNDAALHIHAETDRIYGGVPAQLELRQPHQTTVISSTGFADAVVWNPGTGAANISDMEAGGEQRMLCVEAATILRPVNLAPGENWIGSQTLEIRA</sequence>
<proteinExistence type="inferred from homology"/>
<evidence type="ECO:0000256" key="4">
    <source>
        <dbReference type="PIRNR" id="PIRNR016020"/>
    </source>
</evidence>
<dbReference type="InterPro" id="IPR025532">
    <property type="entry name" value="G6P_1-epimerase"/>
</dbReference>
<keyword evidence="6" id="KW-1185">Reference proteome</keyword>
<dbReference type="PIRSF" id="PIRSF016020">
    <property type="entry name" value="PHexose_mutarotase"/>
    <property type="match status" value="1"/>
</dbReference>
<name>A0ABR6ZM31_9BURK</name>
<dbReference type="RefSeq" id="WP_186945873.1">
    <property type="nucleotide sequence ID" value="NZ_JACOGF010000002.1"/>
</dbReference>
<evidence type="ECO:0000313" key="6">
    <source>
        <dbReference type="Proteomes" id="UP000650424"/>
    </source>
</evidence>
<evidence type="ECO:0000256" key="1">
    <source>
        <dbReference type="ARBA" id="ARBA00001096"/>
    </source>
</evidence>
<dbReference type="Proteomes" id="UP000650424">
    <property type="component" value="Unassembled WGS sequence"/>
</dbReference>
<dbReference type="PANTHER" id="PTHR11122">
    <property type="entry name" value="APOSPORY-ASSOCIATED PROTEIN C-RELATED"/>
    <property type="match status" value="1"/>
</dbReference>
<evidence type="ECO:0000256" key="3">
    <source>
        <dbReference type="ARBA" id="ARBA00023235"/>
    </source>
</evidence>
<reference evidence="5 6" key="1">
    <citation type="submission" date="2020-08" db="EMBL/GenBank/DDBJ databases">
        <title>Novel species isolated from subtropical streams in China.</title>
        <authorList>
            <person name="Lu H."/>
        </authorList>
    </citation>
    <scope>NUCLEOTIDE SEQUENCE [LARGE SCALE GENOMIC DNA]</scope>
    <source>
        <strain evidence="5 6">CY18W</strain>
    </source>
</reference>
<dbReference type="CDD" id="cd09020">
    <property type="entry name" value="D-hex-6-P-epi_like"/>
    <property type="match status" value="1"/>
</dbReference>
<dbReference type="InterPro" id="IPR011013">
    <property type="entry name" value="Gal_mutarotase_sf_dom"/>
</dbReference>
<organism evidence="5 6">
    <name type="scientific">Undibacterium hunanense</name>
    <dbReference type="NCBI Taxonomy" id="2762292"/>
    <lineage>
        <taxon>Bacteria</taxon>
        <taxon>Pseudomonadati</taxon>
        <taxon>Pseudomonadota</taxon>
        <taxon>Betaproteobacteria</taxon>
        <taxon>Burkholderiales</taxon>
        <taxon>Oxalobacteraceae</taxon>
        <taxon>Undibacterium</taxon>
    </lineage>
</organism>
<dbReference type="EC" id="5.1.3.15" evidence="4"/>
<accession>A0ABR6ZM31</accession>